<accession>A0A6V7UKZ0</accession>
<reference evidence="1 2" key="1">
    <citation type="submission" date="2020-08" db="EMBL/GenBank/DDBJ databases">
        <authorList>
            <person name="Koutsovoulos G."/>
            <person name="Danchin GJ E."/>
        </authorList>
    </citation>
    <scope>NUCLEOTIDE SEQUENCE [LARGE SCALE GENOMIC DNA]</scope>
</reference>
<comment type="caution">
    <text evidence="1">The sequence shown here is derived from an EMBL/GenBank/DDBJ whole genome shotgun (WGS) entry which is preliminary data.</text>
</comment>
<protein>
    <submittedName>
        <fullName evidence="1">Uncharacterized protein</fullName>
    </submittedName>
</protein>
<organism evidence="1 2">
    <name type="scientific">Meloidogyne enterolobii</name>
    <name type="common">Root-knot nematode worm</name>
    <name type="synonym">Meloidogyne mayaguensis</name>
    <dbReference type="NCBI Taxonomy" id="390850"/>
    <lineage>
        <taxon>Eukaryota</taxon>
        <taxon>Metazoa</taxon>
        <taxon>Ecdysozoa</taxon>
        <taxon>Nematoda</taxon>
        <taxon>Chromadorea</taxon>
        <taxon>Rhabditida</taxon>
        <taxon>Tylenchina</taxon>
        <taxon>Tylenchomorpha</taxon>
        <taxon>Tylenchoidea</taxon>
        <taxon>Meloidogynidae</taxon>
        <taxon>Meloidogyninae</taxon>
        <taxon>Meloidogyne</taxon>
    </lineage>
</organism>
<dbReference type="Proteomes" id="UP000580250">
    <property type="component" value="Unassembled WGS sequence"/>
</dbReference>
<name>A0A6V7UKZ0_MELEN</name>
<evidence type="ECO:0000313" key="2">
    <source>
        <dbReference type="Proteomes" id="UP000580250"/>
    </source>
</evidence>
<sequence>MRAGWVWTKAWGFHVHRFQAQAFSDLPGVFLSLGFSWTKDPGQIKTRTRNRPRIFNNPISTYYEI</sequence>
<dbReference type="EMBL" id="CAJEWN010000081">
    <property type="protein sequence ID" value="CAD2160705.1"/>
    <property type="molecule type" value="Genomic_DNA"/>
</dbReference>
<dbReference type="AlphaFoldDB" id="A0A6V7UKZ0"/>
<evidence type="ECO:0000313" key="1">
    <source>
        <dbReference type="EMBL" id="CAD2160705.1"/>
    </source>
</evidence>
<proteinExistence type="predicted"/>
<gene>
    <name evidence="1" type="ORF">MENT_LOCUS14406</name>
</gene>